<keyword evidence="3" id="KW-1185">Reference proteome</keyword>
<keyword evidence="1" id="KW-0472">Membrane</keyword>
<evidence type="ECO:0000313" key="3">
    <source>
        <dbReference type="Proteomes" id="UP000198384"/>
    </source>
</evidence>
<accession>A0A238Y939</accession>
<dbReference type="OrthoDB" id="6402664at2"/>
<proteinExistence type="predicted"/>
<name>A0A238Y939_9FLAO</name>
<organism evidence="2 3">
    <name type="scientific">Lutibacter agarilyticus</name>
    <dbReference type="NCBI Taxonomy" id="1109740"/>
    <lineage>
        <taxon>Bacteria</taxon>
        <taxon>Pseudomonadati</taxon>
        <taxon>Bacteroidota</taxon>
        <taxon>Flavobacteriia</taxon>
        <taxon>Flavobacteriales</taxon>
        <taxon>Flavobacteriaceae</taxon>
        <taxon>Lutibacter</taxon>
    </lineage>
</organism>
<protein>
    <submittedName>
        <fullName evidence="2">Putative membrane protein</fullName>
    </submittedName>
</protein>
<evidence type="ECO:0000313" key="2">
    <source>
        <dbReference type="EMBL" id="SNR67472.1"/>
    </source>
</evidence>
<dbReference type="RefSeq" id="WP_089382337.1">
    <property type="nucleotide sequence ID" value="NZ_FZNT01000008.1"/>
</dbReference>
<keyword evidence="1" id="KW-1133">Transmembrane helix</keyword>
<feature type="transmembrane region" description="Helical" evidence="1">
    <location>
        <begin position="28"/>
        <end position="46"/>
    </location>
</feature>
<dbReference type="AlphaFoldDB" id="A0A238Y939"/>
<dbReference type="Proteomes" id="UP000198384">
    <property type="component" value="Unassembled WGS sequence"/>
</dbReference>
<dbReference type="Pfam" id="PF04020">
    <property type="entry name" value="Phage_holin_4_2"/>
    <property type="match status" value="1"/>
</dbReference>
<dbReference type="InterPro" id="IPR007165">
    <property type="entry name" value="Phage_holin_4_2"/>
</dbReference>
<keyword evidence="1" id="KW-0812">Transmembrane</keyword>
<feature type="transmembrane region" description="Helical" evidence="1">
    <location>
        <begin position="89"/>
        <end position="110"/>
    </location>
</feature>
<dbReference type="PANTHER" id="PTHR37309">
    <property type="entry name" value="SLR0284 PROTEIN"/>
    <property type="match status" value="1"/>
</dbReference>
<evidence type="ECO:0000256" key="1">
    <source>
        <dbReference type="SAM" id="Phobius"/>
    </source>
</evidence>
<feature type="transmembrane region" description="Helical" evidence="1">
    <location>
        <begin position="53"/>
        <end position="77"/>
    </location>
</feature>
<gene>
    <name evidence="2" type="ORF">SAMN06265371_108134</name>
</gene>
<dbReference type="PANTHER" id="PTHR37309:SF1">
    <property type="entry name" value="SLR0284 PROTEIN"/>
    <property type="match status" value="1"/>
</dbReference>
<sequence length="116" mass="12686">MKLILKILLTAAAVVILANILPGIHVQDYTSAIFVAIVLGVLRITVKPLLIIFTLPVTVLTLGLFLLVINAIIIMLAGNFVSGFVVDGFWWALLFSLLLSFLQSVFYSLLGENKEN</sequence>
<reference evidence="2 3" key="1">
    <citation type="submission" date="2017-06" db="EMBL/GenBank/DDBJ databases">
        <authorList>
            <person name="Kim H.J."/>
            <person name="Triplett B.A."/>
        </authorList>
    </citation>
    <scope>NUCLEOTIDE SEQUENCE [LARGE SCALE GENOMIC DNA]</scope>
    <source>
        <strain evidence="2 3">DSM 29150</strain>
    </source>
</reference>
<dbReference type="EMBL" id="FZNT01000008">
    <property type="protein sequence ID" value="SNR67472.1"/>
    <property type="molecule type" value="Genomic_DNA"/>
</dbReference>